<reference evidence="2 3" key="2">
    <citation type="submission" date="2020-03" db="EMBL/GenBank/DDBJ databases">
        <authorList>
            <person name="Ichikawa N."/>
            <person name="Kimura A."/>
            <person name="Kitahashi Y."/>
            <person name="Uohara A."/>
        </authorList>
    </citation>
    <scope>NUCLEOTIDE SEQUENCE [LARGE SCALE GENOMIC DNA]</scope>
    <source>
        <strain evidence="2 3">NBRC 105367</strain>
    </source>
</reference>
<reference evidence="2 3" key="1">
    <citation type="submission" date="2020-03" db="EMBL/GenBank/DDBJ databases">
        <title>Whole genome shotgun sequence of Phytohabitans suffuscus NBRC 105367.</title>
        <authorList>
            <person name="Komaki H."/>
            <person name="Tamura T."/>
        </authorList>
    </citation>
    <scope>NUCLEOTIDE SEQUENCE [LARGE SCALE GENOMIC DNA]</scope>
    <source>
        <strain evidence="2 3">NBRC 105367</strain>
    </source>
</reference>
<feature type="compositionally biased region" description="Basic and acidic residues" evidence="1">
    <location>
        <begin position="27"/>
        <end position="36"/>
    </location>
</feature>
<keyword evidence="3" id="KW-1185">Reference proteome</keyword>
<dbReference type="EMBL" id="AP022871">
    <property type="protein sequence ID" value="BCB87321.1"/>
    <property type="molecule type" value="Genomic_DNA"/>
</dbReference>
<dbReference type="AlphaFoldDB" id="A0A6F8YN08"/>
<proteinExistence type="predicted"/>
<gene>
    <name evidence="2" type="ORF">Psuf_046340</name>
</gene>
<feature type="region of interest" description="Disordered" evidence="1">
    <location>
        <begin position="1"/>
        <end position="79"/>
    </location>
</feature>
<sequence length="279" mass="30218">MVAVGGEPGGDLALGRDGGRAGARGGGGERGRRDGPQRLYGGEPREQVGRAEQVADPEPGQAPGLGEAAHDHQPRQVAPLGEGRRLAGRVGERLVHHQYAAGPGEGGDRLHGVKHRRRVGGVADEDEVGVAGHQCRVERVPGRRRQQHAGHLVAGVAQRRLRLGELGMHDHRTPRPAQCLREQYEALCRPGGEQDLGGRACVPGGDRGGGRRRIGVRGEVGQRRRDRLGQPWRHRRAAHVDREIDEARPDLQVAVKTEIHALQDDRGFRHASARHVLPL</sequence>
<name>A0A6F8YN08_9ACTN</name>
<evidence type="ECO:0000256" key="1">
    <source>
        <dbReference type="SAM" id="MobiDB-lite"/>
    </source>
</evidence>
<organism evidence="2 3">
    <name type="scientific">Phytohabitans suffuscus</name>
    <dbReference type="NCBI Taxonomy" id="624315"/>
    <lineage>
        <taxon>Bacteria</taxon>
        <taxon>Bacillati</taxon>
        <taxon>Actinomycetota</taxon>
        <taxon>Actinomycetes</taxon>
        <taxon>Micromonosporales</taxon>
        <taxon>Micromonosporaceae</taxon>
    </lineage>
</organism>
<dbReference type="KEGG" id="psuu:Psuf_046340"/>
<evidence type="ECO:0000313" key="3">
    <source>
        <dbReference type="Proteomes" id="UP000503011"/>
    </source>
</evidence>
<protein>
    <submittedName>
        <fullName evidence="2">Uncharacterized protein</fullName>
    </submittedName>
</protein>
<accession>A0A6F8YN08</accession>
<dbReference type="Proteomes" id="UP000503011">
    <property type="component" value="Chromosome"/>
</dbReference>
<evidence type="ECO:0000313" key="2">
    <source>
        <dbReference type="EMBL" id="BCB87321.1"/>
    </source>
</evidence>